<sequence>MQICQLKCLLVVVTVLAVSTVGHDSLLDSFLGCVVDDLLEYVKKHGKSFYVEAIGTLVPSCSLGFEQTQHDGEETYIISICLNVTNLTIAPPIQVAKKVRIGKAKVDGSFQITKGNATKISVKLSAPVFEGAFVYLYFLPVPALPFKERLLSALTELIESQLQSLVSKLG</sequence>
<dbReference type="WBParaSite" id="TTAC_0000487401-mRNA-1">
    <property type="protein sequence ID" value="TTAC_0000487401-mRNA-1"/>
    <property type="gene ID" value="TTAC_0000487401"/>
</dbReference>
<feature type="chain" id="PRO_5043133019" evidence="1">
    <location>
        <begin position="23"/>
        <end position="170"/>
    </location>
</feature>
<evidence type="ECO:0000313" key="4">
    <source>
        <dbReference type="WBParaSite" id="TTAC_0000487401-mRNA-1"/>
    </source>
</evidence>
<protein>
    <submittedName>
        <fullName evidence="4">Secreted protein</fullName>
    </submittedName>
</protein>
<dbReference type="EMBL" id="UYWX01005498">
    <property type="protein sequence ID" value="VDM25773.1"/>
    <property type="molecule type" value="Genomic_DNA"/>
</dbReference>
<gene>
    <name evidence="2" type="ORF">TTAC_LOCUS4856</name>
</gene>
<dbReference type="Proteomes" id="UP000274429">
    <property type="component" value="Unassembled WGS sequence"/>
</dbReference>
<name>A0A0R3WVT4_HYDTA</name>
<evidence type="ECO:0000313" key="3">
    <source>
        <dbReference type="Proteomes" id="UP000274429"/>
    </source>
</evidence>
<evidence type="ECO:0000256" key="1">
    <source>
        <dbReference type="SAM" id="SignalP"/>
    </source>
</evidence>
<dbReference type="AlphaFoldDB" id="A0A0R3WVT4"/>
<feature type="signal peptide" evidence="1">
    <location>
        <begin position="1"/>
        <end position="22"/>
    </location>
</feature>
<reference evidence="4" key="1">
    <citation type="submission" date="2017-02" db="UniProtKB">
        <authorList>
            <consortium name="WormBaseParasite"/>
        </authorList>
    </citation>
    <scope>IDENTIFICATION</scope>
</reference>
<proteinExistence type="predicted"/>
<keyword evidence="1" id="KW-0732">Signal</keyword>
<accession>A0A0R3WVT4</accession>
<reference evidence="2 3" key="2">
    <citation type="submission" date="2018-11" db="EMBL/GenBank/DDBJ databases">
        <authorList>
            <consortium name="Pathogen Informatics"/>
        </authorList>
    </citation>
    <scope>NUCLEOTIDE SEQUENCE [LARGE SCALE GENOMIC DNA]</scope>
</reference>
<keyword evidence="3" id="KW-1185">Reference proteome</keyword>
<organism evidence="4">
    <name type="scientific">Hydatigena taeniaeformis</name>
    <name type="common">Feline tapeworm</name>
    <name type="synonym">Taenia taeniaeformis</name>
    <dbReference type="NCBI Taxonomy" id="6205"/>
    <lineage>
        <taxon>Eukaryota</taxon>
        <taxon>Metazoa</taxon>
        <taxon>Spiralia</taxon>
        <taxon>Lophotrochozoa</taxon>
        <taxon>Platyhelminthes</taxon>
        <taxon>Cestoda</taxon>
        <taxon>Eucestoda</taxon>
        <taxon>Cyclophyllidea</taxon>
        <taxon>Taeniidae</taxon>
        <taxon>Hydatigera</taxon>
    </lineage>
</organism>
<evidence type="ECO:0000313" key="2">
    <source>
        <dbReference type="EMBL" id="VDM25773.1"/>
    </source>
</evidence>